<keyword evidence="1" id="KW-0808">Transferase</keyword>
<keyword evidence="2 5" id="KW-0547">Nucleotide-binding</keyword>
<feature type="domain" description="Protein kinase" evidence="7">
    <location>
        <begin position="15"/>
        <end position="269"/>
    </location>
</feature>
<evidence type="ECO:0000313" key="8">
    <source>
        <dbReference type="EMBL" id="TWF71398.1"/>
    </source>
</evidence>
<reference evidence="8 9" key="1">
    <citation type="submission" date="2019-06" db="EMBL/GenBank/DDBJ databases">
        <title>Sequencing the genomes of 1000 actinobacteria strains.</title>
        <authorList>
            <person name="Klenk H.-P."/>
        </authorList>
    </citation>
    <scope>NUCLEOTIDE SEQUENCE [LARGE SCALE GENOMIC DNA]</scope>
    <source>
        <strain evidence="8 9">DSM 44826</strain>
    </source>
</reference>
<dbReference type="Proteomes" id="UP000317940">
    <property type="component" value="Unassembled WGS sequence"/>
</dbReference>
<keyword evidence="4 5" id="KW-0067">ATP-binding</keyword>
<dbReference type="PANTHER" id="PTHR43289:SF34">
    <property type="entry name" value="SERINE_THREONINE-PROTEIN KINASE YBDM-RELATED"/>
    <property type="match status" value="1"/>
</dbReference>
<dbReference type="InterPro" id="IPR000719">
    <property type="entry name" value="Prot_kinase_dom"/>
</dbReference>
<feature type="binding site" evidence="5">
    <location>
        <position position="43"/>
    </location>
    <ligand>
        <name>ATP</name>
        <dbReference type="ChEBI" id="CHEBI:30616"/>
    </ligand>
</feature>
<evidence type="ECO:0000256" key="3">
    <source>
        <dbReference type="ARBA" id="ARBA00022777"/>
    </source>
</evidence>
<dbReference type="InterPro" id="IPR002372">
    <property type="entry name" value="PQQ_rpt_dom"/>
</dbReference>
<organism evidence="8 9">
    <name type="scientific">Kitasatospora viridis</name>
    <dbReference type="NCBI Taxonomy" id="281105"/>
    <lineage>
        <taxon>Bacteria</taxon>
        <taxon>Bacillati</taxon>
        <taxon>Actinomycetota</taxon>
        <taxon>Actinomycetes</taxon>
        <taxon>Kitasatosporales</taxon>
        <taxon>Streptomycetaceae</taxon>
        <taxon>Kitasatospora</taxon>
    </lineage>
</organism>
<dbReference type="PANTHER" id="PTHR43289">
    <property type="entry name" value="MITOGEN-ACTIVATED PROTEIN KINASE KINASE KINASE 20-RELATED"/>
    <property type="match status" value="1"/>
</dbReference>
<dbReference type="Gene3D" id="1.10.510.10">
    <property type="entry name" value="Transferase(Phosphotransferase) domain 1"/>
    <property type="match status" value="1"/>
</dbReference>
<dbReference type="GO" id="GO:0005524">
    <property type="term" value="F:ATP binding"/>
    <property type="evidence" value="ECO:0007669"/>
    <property type="project" value="UniProtKB-UniRule"/>
</dbReference>
<dbReference type="SUPFAM" id="SSF50998">
    <property type="entry name" value="Quinoprotein alcohol dehydrogenase-like"/>
    <property type="match status" value="1"/>
</dbReference>
<dbReference type="SMART" id="SM00220">
    <property type="entry name" value="S_TKc"/>
    <property type="match status" value="1"/>
</dbReference>
<evidence type="ECO:0000256" key="1">
    <source>
        <dbReference type="ARBA" id="ARBA00022679"/>
    </source>
</evidence>
<dbReference type="AlphaFoldDB" id="A0A561S944"/>
<dbReference type="PROSITE" id="PS50011">
    <property type="entry name" value="PROTEIN_KINASE_DOM"/>
    <property type="match status" value="1"/>
</dbReference>
<dbReference type="InterPro" id="IPR018391">
    <property type="entry name" value="PQQ_b-propeller_rpt"/>
</dbReference>
<dbReference type="SMART" id="SM00564">
    <property type="entry name" value="PQQ"/>
    <property type="match status" value="6"/>
</dbReference>
<dbReference type="InterPro" id="IPR017441">
    <property type="entry name" value="Protein_kinase_ATP_BS"/>
</dbReference>
<proteinExistence type="predicted"/>
<gene>
    <name evidence="8" type="ORF">FHX73_1928</name>
</gene>
<keyword evidence="9" id="KW-1185">Reference proteome</keyword>
<evidence type="ECO:0000256" key="4">
    <source>
        <dbReference type="ARBA" id="ARBA00022840"/>
    </source>
</evidence>
<dbReference type="InterPro" id="IPR011047">
    <property type="entry name" value="Quinoprotein_ADH-like_sf"/>
</dbReference>
<evidence type="ECO:0000256" key="5">
    <source>
        <dbReference type="PROSITE-ProRule" id="PRU10141"/>
    </source>
</evidence>
<dbReference type="Gene3D" id="3.30.200.20">
    <property type="entry name" value="Phosphorylase Kinase, domain 1"/>
    <property type="match status" value="1"/>
</dbReference>
<accession>A0A561S944</accession>
<dbReference type="OrthoDB" id="4024873at2"/>
<dbReference type="EMBL" id="VIWT01000009">
    <property type="protein sequence ID" value="TWF71398.1"/>
    <property type="molecule type" value="Genomic_DNA"/>
</dbReference>
<dbReference type="CDD" id="cd14014">
    <property type="entry name" value="STKc_PknB_like"/>
    <property type="match status" value="1"/>
</dbReference>
<feature type="region of interest" description="Disordered" evidence="6">
    <location>
        <begin position="293"/>
        <end position="312"/>
    </location>
</feature>
<evidence type="ECO:0000259" key="7">
    <source>
        <dbReference type="PROSITE" id="PS50011"/>
    </source>
</evidence>
<comment type="caution">
    <text evidence="8">The sequence shown here is derived from an EMBL/GenBank/DDBJ whole genome shotgun (WGS) entry which is preliminary data.</text>
</comment>
<sequence length="747" mass="75886">MELLGDGDPRRIGPYVLMGRLGTGGMGSVYLGRSAGGRTVAVKVVRAGLSEDPGFRDRFRREVLAARRVSGAFTAPVVDADPEAVTPWMATAFVVGVSLHQAVLRHGPLPEGTVRTLAAGLAEALVEVHAAELVHRDLKPANVLLALDGPHVIDFGISQAADGTALTTGGAVIGSAAYMSPEQALGRRLGPAGDVFSLGTTLAFAALGGHLFGDGASAAVLFRVVNTEPDLSGLPAGLRELVAACLAKDPGGRPTPRQVIEYVTRDGWAGPTANWLPPAVAGDVVALRSVLTALPEPPPDGGPAPADAVPPRAPSRRTLLLGLGGGLLAAAGAGTAAALASAGGGGKNNGLHGKITVTRPDWSNVREGVLSWKVNPSQDPNDGPRQVLPSGGLVLTVSLQHVQALDSQGHAKWTVNAADHGVMLAVGELPVQLAAVDGDVLYVGATAEPAPGATAASGKQYGSPALLAIGVADGAVRWTATLDQPNTMSSTRLLGFLDNRAYLLGSGDGTDGGSSGMATSFHVWAVDLTSHQTAWFHGSSDVLISGALPQGGDHAVVASTKQFTALDGNGNVVWTKSQPAAYVAGAGKYVLLYAQSGALTACDPATGNPVWSAPTGLLASGSGDAIALSPDGATCYGRWLDTDGGSSLVALDPATGHQRWRAPLPVKAPNTGNTGGSRLLQADGNLYLMDDEAVVWAFDPATGKPRWRFSGFKGTDPGTLGWAAGDGRVCIVDPNGTAVAVLPSNGV</sequence>
<protein>
    <submittedName>
        <fullName evidence="8">Serine/threonine protein kinase</fullName>
    </submittedName>
</protein>
<dbReference type="PROSITE" id="PS00108">
    <property type="entry name" value="PROTEIN_KINASE_ST"/>
    <property type="match status" value="1"/>
</dbReference>
<evidence type="ECO:0000256" key="2">
    <source>
        <dbReference type="ARBA" id="ARBA00022741"/>
    </source>
</evidence>
<dbReference type="RefSeq" id="WP_145911615.1">
    <property type="nucleotide sequence ID" value="NZ_BAAAMZ010000028.1"/>
</dbReference>
<dbReference type="Pfam" id="PF00069">
    <property type="entry name" value="Pkinase"/>
    <property type="match status" value="1"/>
</dbReference>
<dbReference type="Pfam" id="PF13360">
    <property type="entry name" value="PQQ_2"/>
    <property type="match status" value="1"/>
</dbReference>
<name>A0A561S944_9ACTN</name>
<dbReference type="InterPro" id="IPR011009">
    <property type="entry name" value="Kinase-like_dom_sf"/>
</dbReference>
<dbReference type="GO" id="GO:0004674">
    <property type="term" value="F:protein serine/threonine kinase activity"/>
    <property type="evidence" value="ECO:0007669"/>
    <property type="project" value="UniProtKB-KW"/>
</dbReference>
<dbReference type="InterPro" id="IPR015943">
    <property type="entry name" value="WD40/YVTN_repeat-like_dom_sf"/>
</dbReference>
<keyword evidence="3 8" id="KW-0418">Kinase</keyword>
<dbReference type="SUPFAM" id="SSF56112">
    <property type="entry name" value="Protein kinase-like (PK-like)"/>
    <property type="match status" value="1"/>
</dbReference>
<dbReference type="PROSITE" id="PS00107">
    <property type="entry name" value="PROTEIN_KINASE_ATP"/>
    <property type="match status" value="1"/>
</dbReference>
<dbReference type="InterPro" id="IPR008271">
    <property type="entry name" value="Ser/Thr_kinase_AS"/>
</dbReference>
<keyword evidence="8" id="KW-0723">Serine/threonine-protein kinase</keyword>
<evidence type="ECO:0000313" key="9">
    <source>
        <dbReference type="Proteomes" id="UP000317940"/>
    </source>
</evidence>
<dbReference type="Gene3D" id="2.130.10.10">
    <property type="entry name" value="YVTN repeat-like/Quinoprotein amine dehydrogenase"/>
    <property type="match status" value="2"/>
</dbReference>
<evidence type="ECO:0000256" key="6">
    <source>
        <dbReference type="SAM" id="MobiDB-lite"/>
    </source>
</evidence>